<gene>
    <name evidence="1" type="ORF">GPUH_LOCUS9478</name>
</gene>
<keyword evidence="2" id="KW-1185">Reference proteome</keyword>
<organism evidence="3">
    <name type="scientific">Gongylonema pulchrum</name>
    <dbReference type="NCBI Taxonomy" id="637853"/>
    <lineage>
        <taxon>Eukaryota</taxon>
        <taxon>Metazoa</taxon>
        <taxon>Ecdysozoa</taxon>
        <taxon>Nematoda</taxon>
        <taxon>Chromadorea</taxon>
        <taxon>Rhabditida</taxon>
        <taxon>Spirurina</taxon>
        <taxon>Spiruromorpha</taxon>
        <taxon>Spiruroidea</taxon>
        <taxon>Gongylonematidae</taxon>
        <taxon>Gongylonema</taxon>
    </lineage>
</organism>
<reference evidence="1 2" key="2">
    <citation type="submission" date="2018-11" db="EMBL/GenBank/DDBJ databases">
        <authorList>
            <consortium name="Pathogen Informatics"/>
        </authorList>
    </citation>
    <scope>NUCLEOTIDE SEQUENCE [LARGE SCALE GENOMIC DNA]</scope>
</reference>
<accession>A0A183DL88</accession>
<dbReference type="AlphaFoldDB" id="A0A183DL88"/>
<evidence type="ECO:0000313" key="3">
    <source>
        <dbReference type="WBParaSite" id="GPUH_0000949001-mRNA-1"/>
    </source>
</evidence>
<protein>
    <submittedName>
        <fullName evidence="3">Fe/B12 periplasmic-binding domain-containing protein</fullName>
    </submittedName>
</protein>
<reference evidence="3" key="1">
    <citation type="submission" date="2016-06" db="UniProtKB">
        <authorList>
            <consortium name="WormBaseParasite"/>
        </authorList>
    </citation>
    <scope>IDENTIFICATION</scope>
</reference>
<dbReference type="WBParaSite" id="GPUH_0000949001-mRNA-1">
    <property type="protein sequence ID" value="GPUH_0000949001-mRNA-1"/>
    <property type="gene ID" value="GPUH_0000949001"/>
</dbReference>
<evidence type="ECO:0000313" key="1">
    <source>
        <dbReference type="EMBL" id="VDK72899.1"/>
    </source>
</evidence>
<sequence>MDYILSVLELEKVTVVDTSEANVPPNIVEMTCPGKPIIMYQEQKKVNFLLQSL</sequence>
<proteinExistence type="predicted"/>
<evidence type="ECO:0000313" key="2">
    <source>
        <dbReference type="Proteomes" id="UP000271098"/>
    </source>
</evidence>
<dbReference type="Proteomes" id="UP000271098">
    <property type="component" value="Unassembled WGS sequence"/>
</dbReference>
<dbReference type="EMBL" id="UYRT01031224">
    <property type="protein sequence ID" value="VDK72899.1"/>
    <property type="molecule type" value="Genomic_DNA"/>
</dbReference>
<name>A0A183DL88_9BILA</name>